<dbReference type="Gene3D" id="1.20.120.450">
    <property type="entry name" value="dinb family like domain"/>
    <property type="match status" value="1"/>
</dbReference>
<reference evidence="3" key="2">
    <citation type="submission" date="2016-02" db="EMBL/GenBank/DDBJ databases">
        <title>Draft genome sequence of five rapidly growing Mycobacterium species.</title>
        <authorList>
            <person name="Katahira K."/>
            <person name="Gotou Y."/>
            <person name="Iida K."/>
            <person name="Ogura Y."/>
            <person name="Hayashi T."/>
        </authorList>
    </citation>
    <scope>NUCLEOTIDE SEQUENCE [LARGE SCALE GENOMIC DNA]</scope>
    <source>
        <strain evidence="3">JCM15654</strain>
    </source>
</reference>
<accession>A0A117I6T2</accession>
<reference evidence="3" key="1">
    <citation type="journal article" date="2016" name="Genome Announc.">
        <title>Draft Genome Sequences of Five Rapidly Growing Mycobacterium Species, M. thermoresistibile, M. fortuitum subsp. acetamidolyticum, M. canariasense, M. brisbanense, and M. novocastrense.</title>
        <authorList>
            <person name="Katahira K."/>
            <person name="Ogura Y."/>
            <person name="Gotoh Y."/>
            <person name="Hayashi T."/>
        </authorList>
    </citation>
    <scope>NUCLEOTIDE SEQUENCE [LARGE SCALE GENOMIC DNA]</scope>
    <source>
        <strain evidence="3">JCM15654</strain>
    </source>
</reference>
<dbReference type="AlphaFoldDB" id="A0A117I6T2"/>
<gene>
    <name evidence="2" type="ORF">RMCB_4610</name>
</gene>
<protein>
    <recommendedName>
        <fullName evidence="1">Mycothiol-dependent maleylpyruvate isomerase metal-binding domain-containing protein</fullName>
    </recommendedName>
</protein>
<dbReference type="EMBL" id="BCSX01000040">
    <property type="protein sequence ID" value="GAS90514.1"/>
    <property type="molecule type" value="Genomic_DNA"/>
</dbReference>
<sequence>MTTADPVYVWTLYRDTRQRIVDLMTEDAWEVNVPACPLWSVRDVVAHMTAVAEDWAAGTLTPPPSDAETAAQIARFDGHDTTDVLAAWDAAATRLHRLAERGTAPPLGDIVVHEHDIRGALAAPGARHDAAVSQTSDQLLNILKTPMPLRVTVEDGDYRTGPQGGGEIGLRTTRFEVLRWRTGRRSRGQLAAMDWSADPTPVLEHLYLFGPADADLTE</sequence>
<proteinExistence type="predicted"/>
<comment type="caution">
    <text evidence="2">The sequence shown here is derived from an EMBL/GenBank/DDBJ whole genome shotgun (WGS) entry which is preliminary data.</text>
</comment>
<feature type="domain" description="Mycothiol-dependent maleylpyruvate isomerase metal-binding" evidence="1">
    <location>
        <begin position="18"/>
        <end position="99"/>
    </location>
</feature>
<dbReference type="InterPro" id="IPR024344">
    <property type="entry name" value="MDMPI_metal-binding"/>
</dbReference>
<dbReference type="RefSeq" id="WP_062830643.1">
    <property type="nucleotide sequence ID" value="NZ_BCSX01000040.1"/>
</dbReference>
<dbReference type="STRING" id="146020.RMCB_4610"/>
<dbReference type="InterPro" id="IPR034660">
    <property type="entry name" value="DinB/YfiT-like"/>
</dbReference>
<dbReference type="GO" id="GO:0046872">
    <property type="term" value="F:metal ion binding"/>
    <property type="evidence" value="ECO:0007669"/>
    <property type="project" value="InterPro"/>
</dbReference>
<evidence type="ECO:0000313" key="3">
    <source>
        <dbReference type="Proteomes" id="UP000069620"/>
    </source>
</evidence>
<evidence type="ECO:0000313" key="2">
    <source>
        <dbReference type="EMBL" id="GAS90514.1"/>
    </source>
</evidence>
<evidence type="ECO:0000259" key="1">
    <source>
        <dbReference type="Pfam" id="PF11716"/>
    </source>
</evidence>
<dbReference type="Proteomes" id="UP000069620">
    <property type="component" value="Unassembled WGS sequence"/>
</dbReference>
<organism evidence="2 3">
    <name type="scientific">Mycolicibacterium brisbanense</name>
    <dbReference type="NCBI Taxonomy" id="146020"/>
    <lineage>
        <taxon>Bacteria</taxon>
        <taxon>Bacillati</taxon>
        <taxon>Actinomycetota</taxon>
        <taxon>Actinomycetes</taxon>
        <taxon>Mycobacteriales</taxon>
        <taxon>Mycobacteriaceae</taxon>
        <taxon>Mycolicibacterium</taxon>
    </lineage>
</organism>
<dbReference type="SUPFAM" id="SSF109854">
    <property type="entry name" value="DinB/YfiT-like putative metalloenzymes"/>
    <property type="match status" value="1"/>
</dbReference>
<keyword evidence="3" id="KW-1185">Reference proteome</keyword>
<dbReference type="Pfam" id="PF11716">
    <property type="entry name" value="MDMPI_N"/>
    <property type="match status" value="1"/>
</dbReference>
<name>A0A117I6T2_9MYCO</name>
<dbReference type="OrthoDB" id="154293at2"/>